<dbReference type="EC" id="1.4.4.2" evidence="8"/>
<comment type="caution">
    <text evidence="12">The sequence shown here is derived from an EMBL/GenBank/DDBJ whole genome shotgun (WGS) entry which is preliminary data.</text>
</comment>
<protein>
    <recommendedName>
        <fullName evidence="8">Glycine dehydrogenase (decarboxylating)</fullName>
        <ecNumber evidence="8">1.4.4.2</ecNumber>
    </recommendedName>
    <alternativeName>
        <fullName evidence="8">Glycine cleavage system P-protein</fullName>
    </alternativeName>
    <alternativeName>
        <fullName evidence="8">Glycine decarboxylase</fullName>
    </alternativeName>
    <alternativeName>
        <fullName evidence="8">Glycine dehydrogenase (aminomethyl-transferring)</fullName>
    </alternativeName>
</protein>
<feature type="modified residue" description="N6-(pyridoxal phosphate)lysine" evidence="8 9">
    <location>
        <position position="725"/>
    </location>
</feature>
<dbReference type="GO" id="GO:0019464">
    <property type="term" value="P:glycine decarboxylation via glycine cleavage system"/>
    <property type="evidence" value="ECO:0007669"/>
    <property type="project" value="UniProtKB-UniRule"/>
</dbReference>
<dbReference type="RefSeq" id="WP_008273963.1">
    <property type="nucleotide sequence ID" value="NZ_AAXW01000004.1"/>
</dbReference>
<dbReference type="InterPro" id="IPR020581">
    <property type="entry name" value="GDC_P"/>
</dbReference>
<evidence type="ECO:0000256" key="7">
    <source>
        <dbReference type="ARBA" id="ARBA00049026"/>
    </source>
</evidence>
<evidence type="ECO:0000259" key="11">
    <source>
        <dbReference type="Pfam" id="PF21478"/>
    </source>
</evidence>
<evidence type="ECO:0000259" key="10">
    <source>
        <dbReference type="Pfam" id="PF02347"/>
    </source>
</evidence>
<dbReference type="InterPro" id="IPR049316">
    <property type="entry name" value="GDC-P_C"/>
</dbReference>
<dbReference type="FunFam" id="3.40.640.10:FF:000005">
    <property type="entry name" value="Glycine dehydrogenase (decarboxylating), mitochondrial"/>
    <property type="match status" value="1"/>
</dbReference>
<dbReference type="GO" id="GO:0030170">
    <property type="term" value="F:pyridoxal phosphate binding"/>
    <property type="evidence" value="ECO:0007669"/>
    <property type="project" value="TreeGrafter"/>
</dbReference>
<dbReference type="Gene3D" id="3.40.640.10">
    <property type="entry name" value="Type I PLP-dependent aspartate aminotransferase-like (Major domain)"/>
    <property type="match status" value="2"/>
</dbReference>
<evidence type="ECO:0000256" key="9">
    <source>
        <dbReference type="PIRSR" id="PIRSR603437-50"/>
    </source>
</evidence>
<dbReference type="InterPro" id="IPR015422">
    <property type="entry name" value="PyrdxlP-dep_Trfase_small"/>
</dbReference>
<dbReference type="InterPro" id="IPR003437">
    <property type="entry name" value="GcvP"/>
</dbReference>
<evidence type="ECO:0000256" key="6">
    <source>
        <dbReference type="ARBA" id="ARBA00046415"/>
    </source>
</evidence>
<evidence type="ECO:0000313" key="13">
    <source>
        <dbReference type="Proteomes" id="UP000003781"/>
    </source>
</evidence>
<evidence type="ECO:0000256" key="5">
    <source>
        <dbReference type="ARBA" id="ARBA00023002"/>
    </source>
</evidence>
<comment type="catalytic activity">
    <reaction evidence="7 8">
        <text>N(6)-[(R)-lipoyl]-L-lysyl-[glycine-cleavage complex H protein] + glycine + H(+) = N(6)-[(R)-S(8)-aminomethyldihydrolipoyl]-L-lysyl-[glycine-cleavage complex H protein] + CO2</text>
        <dbReference type="Rhea" id="RHEA:24304"/>
        <dbReference type="Rhea" id="RHEA-COMP:10494"/>
        <dbReference type="Rhea" id="RHEA-COMP:10495"/>
        <dbReference type="ChEBI" id="CHEBI:15378"/>
        <dbReference type="ChEBI" id="CHEBI:16526"/>
        <dbReference type="ChEBI" id="CHEBI:57305"/>
        <dbReference type="ChEBI" id="CHEBI:83099"/>
        <dbReference type="ChEBI" id="CHEBI:83143"/>
        <dbReference type="EC" id="1.4.4.2"/>
    </reaction>
</comment>
<dbReference type="NCBIfam" id="NF003346">
    <property type="entry name" value="PRK04366.1"/>
    <property type="match status" value="1"/>
</dbReference>
<keyword evidence="5 8" id="KW-0560">Oxidoreductase</keyword>
<dbReference type="eggNOG" id="COG1003">
    <property type="taxonomic scope" value="Bacteria"/>
</dbReference>
<dbReference type="FunFam" id="3.40.640.10:FF:000007">
    <property type="entry name" value="glycine dehydrogenase (Decarboxylating), mitochondrial"/>
    <property type="match status" value="1"/>
</dbReference>
<keyword evidence="13" id="KW-1185">Reference proteome</keyword>
<gene>
    <name evidence="8" type="primary">gcvP</name>
    <name evidence="12" type="ORF">CY0110_22022</name>
</gene>
<evidence type="ECO:0000256" key="3">
    <source>
        <dbReference type="ARBA" id="ARBA00010756"/>
    </source>
</evidence>
<dbReference type="GO" id="GO:0005960">
    <property type="term" value="C:glycine cleavage complex"/>
    <property type="evidence" value="ECO:0007669"/>
    <property type="project" value="TreeGrafter"/>
</dbReference>
<reference evidence="12 13" key="1">
    <citation type="submission" date="2007-03" db="EMBL/GenBank/DDBJ databases">
        <authorList>
            <person name="Stal L."/>
            <person name="Ferriera S."/>
            <person name="Johnson J."/>
            <person name="Kravitz S."/>
            <person name="Beeson K."/>
            <person name="Sutton G."/>
            <person name="Rogers Y.-H."/>
            <person name="Friedman R."/>
            <person name="Frazier M."/>
            <person name="Venter J.C."/>
        </authorList>
    </citation>
    <scope>NUCLEOTIDE SEQUENCE [LARGE SCALE GENOMIC DNA]</scope>
    <source>
        <strain evidence="12 13">CCY0110</strain>
    </source>
</reference>
<dbReference type="NCBIfam" id="TIGR00461">
    <property type="entry name" value="gcvP"/>
    <property type="match status" value="1"/>
</dbReference>
<dbReference type="GO" id="GO:0005829">
    <property type="term" value="C:cytosol"/>
    <property type="evidence" value="ECO:0007669"/>
    <property type="project" value="TreeGrafter"/>
</dbReference>
<dbReference type="OrthoDB" id="9801272at2"/>
<evidence type="ECO:0000313" key="12">
    <source>
        <dbReference type="EMBL" id="EAZ92819.1"/>
    </source>
</evidence>
<dbReference type="CDD" id="cd00613">
    <property type="entry name" value="GDC-P"/>
    <property type="match status" value="2"/>
</dbReference>
<proteinExistence type="inferred from homology"/>
<dbReference type="PANTHER" id="PTHR11773">
    <property type="entry name" value="GLYCINE DEHYDROGENASE, DECARBOXYLATING"/>
    <property type="match status" value="1"/>
</dbReference>
<dbReference type="HAMAP" id="MF_00711">
    <property type="entry name" value="GcvP"/>
    <property type="match status" value="1"/>
</dbReference>
<sequence>MPNLDITANQTQTNDNITSNLDNILSPTDRFSDRHIGPNSQEVDKMLKVLGFSTLDQLMDAAVPKAIRLSKPLNLPEAQSEYAALAQLKSIASKNQIFRSYIGMGYYDCITPPVIQRNILENPGWYTAYTPYQAEIAQGRLEALLNYQTMIVELTGLEIANASLLDEGTAAAEAMSMSYGLCKNKKANAFFVDSHCHPQTIEVIKTRAYPLDIELIIADHRFFDFDTEIFGALLQYPATDGSLYDYRTFIETAHDQGAVVTVAADPLSLALLTPPGEFGADIAVGSTQRFGVPLGYGGPHAAYFATKEAYKRQIPGRIVGVSKDAQGNPALRLALQTREQHIRREKATSNICTAQVLLAVIAGMYGVYHGAKGIKNIAQRIHKLTVILAKGLNKLSYTINDEPFFDTVKVGVGDASAKAVIKAAAERKINLRLYKEGVLCISLDETTTVHDVIELWQIFAAKDELPFTVKEIVQQVNFDFPIFFKRTSNYLTDPVFNQHHSESELLRYLHQLENKDLALNTSMIPLGSCTMKLNAAAEMMPVTWPEFGKLHPFAPLSQTEGYQILFQQLEEWLGEITGFDGISLQPNAGSQGEYAGLQVIRQYHESRGETNRNICLIPESAHGTNPASAVMSGMKVVAVKCDKDGNIDIADLEKKAEKHAENLGALMVTYPSTHGVFEEGIIDICNIIHRHGGQVYMDGANMNAQVGLCRPADFGADVCHLNLHKTFCIPHGGGGPGMGPIGVKEHLIPFLPTTNIEKYTNPDSNGNVETSIGAISAAPWGSSSILAISWMYIAMMGEKGLTDATKVAILNANYMASRLADYYPILFKGASGCVAHECIIDLRPLKKQAGVEVDDIAKRLMDFGFHAPTVSWPVIGTMMVEPTESEDLDELDRFCDAMITIYHEVDAIANGTIDPNNNPLKNAPHTAQAVICGDWERPYSREKAAYPAPWTKEYKFWPVVGRIDNAYGDRNLVCSCEGMDAYKED</sequence>
<dbReference type="Proteomes" id="UP000003781">
    <property type="component" value="Unassembled WGS sequence"/>
</dbReference>
<keyword evidence="4 8" id="KW-0663">Pyridoxal phosphate</keyword>
<dbReference type="SUPFAM" id="SSF53383">
    <property type="entry name" value="PLP-dependent transferases"/>
    <property type="match status" value="2"/>
</dbReference>
<evidence type="ECO:0000256" key="2">
    <source>
        <dbReference type="ARBA" id="ARBA00003788"/>
    </source>
</evidence>
<comment type="function">
    <text evidence="2 8">The glycine cleavage system catalyzes the degradation of glycine. The P protein binds the alpha-amino group of glycine through its pyridoxal phosphate cofactor; CO(2) is released and the remaining methylamine moiety is then transferred to the lipoamide cofactor of the H protein.</text>
</comment>
<organism evidence="12 13">
    <name type="scientific">Crocosphaera chwakensis CCY0110</name>
    <dbReference type="NCBI Taxonomy" id="391612"/>
    <lineage>
        <taxon>Bacteria</taxon>
        <taxon>Bacillati</taxon>
        <taxon>Cyanobacteriota</taxon>
        <taxon>Cyanophyceae</taxon>
        <taxon>Oscillatoriophycideae</taxon>
        <taxon>Chroococcales</taxon>
        <taxon>Aphanothecaceae</taxon>
        <taxon>Crocosphaera</taxon>
        <taxon>Crocosphaera chwakensis</taxon>
    </lineage>
</organism>
<dbReference type="Pfam" id="PF21478">
    <property type="entry name" value="GcvP2_C"/>
    <property type="match status" value="1"/>
</dbReference>
<comment type="subunit">
    <text evidence="6">Homodimer. The glycine cleavage system is composed of four proteins: P, T, L and H.</text>
</comment>
<dbReference type="InterPro" id="IPR049315">
    <property type="entry name" value="GDC-P_N"/>
</dbReference>
<dbReference type="PANTHER" id="PTHR11773:SF1">
    <property type="entry name" value="GLYCINE DEHYDROGENASE (DECARBOXYLATING), MITOCHONDRIAL"/>
    <property type="match status" value="1"/>
</dbReference>
<feature type="domain" description="Glycine cleavage system P-protein N-terminal" evidence="10">
    <location>
        <begin position="33"/>
        <end position="459"/>
    </location>
</feature>
<dbReference type="InterPro" id="IPR015421">
    <property type="entry name" value="PyrdxlP-dep_Trfase_major"/>
</dbReference>
<dbReference type="Pfam" id="PF02347">
    <property type="entry name" value="GDC-P"/>
    <property type="match status" value="1"/>
</dbReference>
<dbReference type="AlphaFoldDB" id="A3IKV0"/>
<comment type="cofactor">
    <cofactor evidence="1 8 9">
        <name>pyridoxal 5'-phosphate</name>
        <dbReference type="ChEBI" id="CHEBI:597326"/>
    </cofactor>
</comment>
<evidence type="ECO:0000256" key="4">
    <source>
        <dbReference type="ARBA" id="ARBA00022898"/>
    </source>
</evidence>
<accession>A3IKV0</accession>
<dbReference type="FunFam" id="3.90.1150.10:FF:000025">
    <property type="entry name" value="Glycine cleavage system P protein"/>
    <property type="match status" value="1"/>
</dbReference>
<name>A3IKV0_9CHRO</name>
<dbReference type="GO" id="GO:0004375">
    <property type="term" value="F:glycine dehydrogenase (decarboxylating) activity"/>
    <property type="evidence" value="ECO:0007669"/>
    <property type="project" value="UniProtKB-EC"/>
</dbReference>
<evidence type="ECO:0000256" key="8">
    <source>
        <dbReference type="HAMAP-Rule" id="MF_00711"/>
    </source>
</evidence>
<comment type="similarity">
    <text evidence="3 8">Belongs to the GcvP family.</text>
</comment>
<dbReference type="Gene3D" id="3.90.1150.10">
    <property type="entry name" value="Aspartate Aminotransferase, domain 1"/>
    <property type="match status" value="2"/>
</dbReference>
<dbReference type="InterPro" id="IPR015424">
    <property type="entry name" value="PyrdxlP-dep_Trfase"/>
</dbReference>
<dbReference type="eggNOG" id="COG0403">
    <property type="taxonomic scope" value="Bacteria"/>
</dbReference>
<dbReference type="FunFam" id="3.90.1150.10:FF:000007">
    <property type="entry name" value="Glycine dehydrogenase (decarboxylating), mitochondrial"/>
    <property type="match status" value="1"/>
</dbReference>
<evidence type="ECO:0000256" key="1">
    <source>
        <dbReference type="ARBA" id="ARBA00001933"/>
    </source>
</evidence>
<feature type="domain" description="Glycine dehydrogenase C-terminal" evidence="11">
    <location>
        <begin position="804"/>
        <end position="925"/>
    </location>
</feature>
<dbReference type="GO" id="GO:0016594">
    <property type="term" value="F:glycine binding"/>
    <property type="evidence" value="ECO:0007669"/>
    <property type="project" value="TreeGrafter"/>
</dbReference>
<dbReference type="EMBL" id="AAXW01000004">
    <property type="protein sequence ID" value="EAZ92819.1"/>
    <property type="molecule type" value="Genomic_DNA"/>
</dbReference>